<feature type="compositionally biased region" description="Basic and acidic residues" evidence="1">
    <location>
        <begin position="515"/>
        <end position="534"/>
    </location>
</feature>
<evidence type="ECO:0000256" key="1">
    <source>
        <dbReference type="SAM" id="MobiDB-lite"/>
    </source>
</evidence>
<keyword evidence="4" id="KW-1185">Reference proteome</keyword>
<dbReference type="Proteomes" id="UP000504610">
    <property type="component" value="Chromosome 6"/>
</dbReference>
<gene>
    <name evidence="5" type="primary">LOC108808333</name>
</gene>
<dbReference type="InterPro" id="IPR025558">
    <property type="entry name" value="DUF4283"/>
</dbReference>
<dbReference type="InterPro" id="IPR040256">
    <property type="entry name" value="At4g02000-like"/>
</dbReference>
<dbReference type="RefSeq" id="XP_018435999.1">
    <property type="nucleotide sequence ID" value="XM_018580497.1"/>
</dbReference>
<dbReference type="OrthoDB" id="852325at2759"/>
<dbReference type="InterPro" id="IPR025836">
    <property type="entry name" value="Zn_knuckle_CX2CX4HX4C"/>
</dbReference>
<reference evidence="5" key="2">
    <citation type="submission" date="2025-08" db="UniProtKB">
        <authorList>
            <consortium name="RefSeq"/>
        </authorList>
    </citation>
    <scope>IDENTIFICATION</scope>
    <source>
        <tissue evidence="5">Leaf</tissue>
    </source>
</reference>
<dbReference type="KEGG" id="rsz:108808333"/>
<evidence type="ECO:0000313" key="4">
    <source>
        <dbReference type="Proteomes" id="UP000504610"/>
    </source>
</evidence>
<feature type="compositionally biased region" description="Low complexity" evidence="1">
    <location>
        <begin position="481"/>
        <end position="498"/>
    </location>
</feature>
<dbReference type="AlphaFoldDB" id="A0A6J0JMB3"/>
<feature type="region of interest" description="Disordered" evidence="1">
    <location>
        <begin position="327"/>
        <end position="350"/>
    </location>
</feature>
<dbReference type="Pfam" id="PF14111">
    <property type="entry name" value="DUF4283"/>
    <property type="match status" value="1"/>
</dbReference>
<dbReference type="PANTHER" id="PTHR31286">
    <property type="entry name" value="GLYCINE-RICH CELL WALL STRUCTURAL PROTEIN 1.8-LIKE"/>
    <property type="match status" value="1"/>
</dbReference>
<evidence type="ECO:0000259" key="3">
    <source>
        <dbReference type="Pfam" id="PF14392"/>
    </source>
</evidence>
<reference evidence="4" key="1">
    <citation type="journal article" date="2019" name="Database">
        <title>The radish genome database (RadishGD): an integrated information resource for radish genomics.</title>
        <authorList>
            <person name="Yu H.J."/>
            <person name="Baek S."/>
            <person name="Lee Y.J."/>
            <person name="Cho A."/>
            <person name="Mun J.H."/>
        </authorList>
    </citation>
    <scope>NUCLEOTIDE SEQUENCE [LARGE SCALE GENOMIC DNA]</scope>
    <source>
        <strain evidence="4">cv. WK10039</strain>
    </source>
</reference>
<dbReference type="GeneID" id="108808333"/>
<feature type="region of interest" description="Disordered" evidence="1">
    <location>
        <begin position="451"/>
        <end position="560"/>
    </location>
</feature>
<accession>A0A6J0JMB3</accession>
<name>A0A6J0JMB3_RAPSA</name>
<protein>
    <submittedName>
        <fullName evidence="5">Uncharacterized protein LOC108808333</fullName>
    </submittedName>
</protein>
<proteinExistence type="predicted"/>
<sequence>MARARATVEGRFFPLSYGDSESSNGNEDNIRRRTFPAAKGFVLEIFQNLVKDMARSLDTHEIYPKSSKNIEVYLEFLYTPPPKPRFLPSSDYRPHTLRIVFLFLMDGDLSKVMQAMSLEEDVPIDIPNDDDFSAIARNGRSLIRRLLNRDCQNMARMLRTMPRIWKVYERARGIALTRETFQFIFELETDIQMVMKQRFWTFDDWGMAMDRWVEFPPPNFLQKAEVWIRLSKIPVNYFTLKTIDIVAGVIGFVKDIEYDPEKSQLQEYVRVLVVMDLNLPVRDKKSLNLPKGGGTVWIVEYERMKKKCYHCFRLTHEKQRCPLLRKQRGKAVDVGNQTESNPSGPGPRMHHKNLSATLMPMLDPSMQLYMNCTDPEERRIREFKMKTNKDVGEIHKTPNDEEDRVQELVETSTPSPQQFDEASATRRMITTQKQLSEAVVKESITTPLIMPTPTLDVDNQYGKHQNLPTGTMGAFSMGLNPTTSSSSSARAKTAARKPSSWKRQATSAGSKKRKEQGDDTKRSHEDSIMKRKENEDGEVSSQISKHSGGLMVHQKPSSPQ</sequence>
<organism evidence="4 5">
    <name type="scientific">Raphanus sativus</name>
    <name type="common">Radish</name>
    <name type="synonym">Raphanus raphanistrum var. sativus</name>
    <dbReference type="NCBI Taxonomy" id="3726"/>
    <lineage>
        <taxon>Eukaryota</taxon>
        <taxon>Viridiplantae</taxon>
        <taxon>Streptophyta</taxon>
        <taxon>Embryophyta</taxon>
        <taxon>Tracheophyta</taxon>
        <taxon>Spermatophyta</taxon>
        <taxon>Magnoliopsida</taxon>
        <taxon>eudicotyledons</taxon>
        <taxon>Gunneridae</taxon>
        <taxon>Pentapetalae</taxon>
        <taxon>rosids</taxon>
        <taxon>malvids</taxon>
        <taxon>Brassicales</taxon>
        <taxon>Brassicaceae</taxon>
        <taxon>Brassiceae</taxon>
        <taxon>Raphanus</taxon>
    </lineage>
</organism>
<evidence type="ECO:0000259" key="2">
    <source>
        <dbReference type="Pfam" id="PF14111"/>
    </source>
</evidence>
<feature type="domain" description="DUF4283" evidence="2">
    <location>
        <begin position="136"/>
        <end position="214"/>
    </location>
</feature>
<dbReference type="PANTHER" id="PTHR31286:SF170">
    <property type="entry name" value="(RAPE) HYPOTHETICAL PROTEIN"/>
    <property type="match status" value="1"/>
</dbReference>
<dbReference type="Pfam" id="PF14392">
    <property type="entry name" value="zf-CCHC_4"/>
    <property type="match status" value="1"/>
</dbReference>
<feature type="domain" description="Zinc knuckle CX2CX4HX4C" evidence="3">
    <location>
        <begin position="280"/>
        <end position="322"/>
    </location>
</feature>
<evidence type="ECO:0000313" key="5">
    <source>
        <dbReference type="RefSeq" id="XP_018435999.1"/>
    </source>
</evidence>